<evidence type="ECO:0000313" key="12">
    <source>
        <dbReference type="EnsemblMetazoa" id="RPRC015379-PA"/>
    </source>
</evidence>
<dbReference type="PANTHER" id="PTHR31196:SF2">
    <property type="entry name" value="RNA POLYMERASE II NUCLEAR LOCALIZATION PROTEIN SLC7A6OS-RELATED"/>
    <property type="match status" value="1"/>
</dbReference>
<dbReference type="EnsemblMetazoa" id="RPRC015379-RA">
    <property type="protein sequence ID" value="RPRC015379-PA"/>
    <property type="gene ID" value="RPRC015379"/>
</dbReference>
<dbReference type="PANTHER" id="PTHR31196">
    <property type="entry name" value="RNA POLYMERASE II NUCLEAR LOCALIZATION PROTEIN SLC7A6OS-RELATED"/>
    <property type="match status" value="1"/>
</dbReference>
<dbReference type="HOGENOM" id="CLU_1112504_0_0_1"/>
<keyword evidence="9" id="KW-0539">Nucleus</keyword>
<feature type="compositionally biased region" description="Acidic residues" evidence="10">
    <location>
        <begin position="153"/>
        <end position="165"/>
    </location>
</feature>
<dbReference type="eggNOG" id="ENOG502TC9E">
    <property type="taxonomic scope" value="Eukaryota"/>
</dbReference>
<evidence type="ECO:0000256" key="9">
    <source>
        <dbReference type="ARBA" id="ARBA00023242"/>
    </source>
</evidence>
<dbReference type="InParanoid" id="T1IGG0"/>
<evidence type="ECO:0000256" key="1">
    <source>
        <dbReference type="ARBA" id="ARBA00003202"/>
    </source>
</evidence>
<dbReference type="OMA" id="CCNAITE"/>
<evidence type="ECO:0000256" key="8">
    <source>
        <dbReference type="ARBA" id="ARBA00022927"/>
    </source>
</evidence>
<feature type="region of interest" description="Disordered" evidence="10">
    <location>
        <begin position="206"/>
        <end position="250"/>
    </location>
</feature>
<dbReference type="VEuPathDB" id="VectorBase:RPRC015379"/>
<dbReference type="EMBL" id="ACPB03009001">
    <property type="status" value="NOT_ANNOTATED_CDS"/>
    <property type="molecule type" value="Genomic_DNA"/>
</dbReference>
<dbReference type="Proteomes" id="UP000015103">
    <property type="component" value="Unassembled WGS sequence"/>
</dbReference>
<evidence type="ECO:0000256" key="7">
    <source>
        <dbReference type="ARBA" id="ARBA00022490"/>
    </source>
</evidence>
<dbReference type="GO" id="GO:0015031">
    <property type="term" value="P:protein transport"/>
    <property type="evidence" value="ECO:0007669"/>
    <property type="project" value="UniProtKB-KW"/>
</dbReference>
<feature type="domain" description="Transcription factor Iwr1" evidence="11">
    <location>
        <begin position="111"/>
        <end position="177"/>
    </location>
</feature>
<comment type="subcellular location">
    <subcellularLocation>
        <location evidence="3">Cytoplasm</location>
    </subcellularLocation>
    <subcellularLocation>
        <location evidence="2">Nucleus</location>
    </subcellularLocation>
</comment>
<keyword evidence="6" id="KW-0813">Transport</keyword>
<dbReference type="STRING" id="13249.T1IGG0"/>
<evidence type="ECO:0000256" key="10">
    <source>
        <dbReference type="SAM" id="MobiDB-lite"/>
    </source>
</evidence>
<comment type="function">
    <text evidence="1">Directs RNA polymerase II nuclear import.</text>
</comment>
<dbReference type="Pfam" id="PF08574">
    <property type="entry name" value="Iwr1"/>
    <property type="match status" value="1"/>
</dbReference>
<dbReference type="GO" id="GO:0005634">
    <property type="term" value="C:nucleus"/>
    <property type="evidence" value="ECO:0007669"/>
    <property type="project" value="UniProtKB-SubCell"/>
</dbReference>
<evidence type="ECO:0000313" key="13">
    <source>
        <dbReference type="Proteomes" id="UP000015103"/>
    </source>
</evidence>
<name>T1IGG0_RHOPR</name>
<comment type="similarity">
    <text evidence="4">Belongs to the IWR1/SLC7A6OS family.</text>
</comment>
<sequence>MNKLLEFEHFRDGDIKKHINEINSVKRKSVKFREHSVSAVTEKLRSENKSASHSNRLKVVNWFRAVGDEGEVIGEDETYTVVDVVNTEKSSCCNAITEVSSDRIHSAVTEEQYVYDLYYSAVGGDFNDLQMENLLSVHAVNEELIFGDFMEDREEDSVDEDEDSNDENHWRNDYPDEMSDDDSSRSSIDEDLMRLALQMKKVAVDDDYRSDLSSDEEDELLVYNENEDPYYYDRSDSSQSESSFSYYSTD</sequence>
<evidence type="ECO:0000256" key="3">
    <source>
        <dbReference type="ARBA" id="ARBA00004496"/>
    </source>
</evidence>
<feature type="region of interest" description="Disordered" evidence="10">
    <location>
        <begin position="153"/>
        <end position="186"/>
    </location>
</feature>
<keyword evidence="8" id="KW-0653">Protein transport</keyword>
<dbReference type="InterPro" id="IPR040218">
    <property type="entry name" value="SLC7A6OS"/>
</dbReference>
<organism evidence="12 13">
    <name type="scientific">Rhodnius prolixus</name>
    <name type="common">Triatomid bug</name>
    <dbReference type="NCBI Taxonomy" id="13249"/>
    <lineage>
        <taxon>Eukaryota</taxon>
        <taxon>Metazoa</taxon>
        <taxon>Ecdysozoa</taxon>
        <taxon>Arthropoda</taxon>
        <taxon>Hexapoda</taxon>
        <taxon>Insecta</taxon>
        <taxon>Pterygota</taxon>
        <taxon>Neoptera</taxon>
        <taxon>Paraneoptera</taxon>
        <taxon>Hemiptera</taxon>
        <taxon>Heteroptera</taxon>
        <taxon>Panheteroptera</taxon>
        <taxon>Cimicomorpha</taxon>
        <taxon>Reduviidae</taxon>
        <taxon>Triatominae</taxon>
        <taxon>Rhodnius</taxon>
    </lineage>
</organism>
<evidence type="ECO:0000256" key="4">
    <source>
        <dbReference type="ARBA" id="ARBA00010218"/>
    </source>
</evidence>
<feature type="compositionally biased region" description="Low complexity" evidence="10">
    <location>
        <begin position="237"/>
        <end position="250"/>
    </location>
</feature>
<reference evidence="12" key="1">
    <citation type="submission" date="2015-05" db="UniProtKB">
        <authorList>
            <consortium name="EnsemblMetazoa"/>
        </authorList>
    </citation>
    <scope>IDENTIFICATION</scope>
</reference>
<evidence type="ECO:0000256" key="2">
    <source>
        <dbReference type="ARBA" id="ARBA00004123"/>
    </source>
</evidence>
<dbReference type="GO" id="GO:0005737">
    <property type="term" value="C:cytoplasm"/>
    <property type="evidence" value="ECO:0007669"/>
    <property type="project" value="UniProtKB-SubCell"/>
</dbReference>
<dbReference type="AlphaFoldDB" id="T1IGG0"/>
<keyword evidence="7" id="KW-0963">Cytoplasm</keyword>
<evidence type="ECO:0000259" key="11">
    <source>
        <dbReference type="Pfam" id="PF08574"/>
    </source>
</evidence>
<keyword evidence="13" id="KW-1185">Reference proteome</keyword>
<dbReference type="InterPro" id="IPR013883">
    <property type="entry name" value="TF_Iwr1_dom"/>
</dbReference>
<protein>
    <recommendedName>
        <fullName evidence="5">Probable RNA polymerase II nuclear localization protein SLC7A6OS</fullName>
    </recommendedName>
</protein>
<proteinExistence type="inferred from homology"/>
<feature type="compositionally biased region" description="Acidic residues" evidence="10">
    <location>
        <begin position="213"/>
        <end position="230"/>
    </location>
</feature>
<dbReference type="GO" id="GO:0032502">
    <property type="term" value="P:developmental process"/>
    <property type="evidence" value="ECO:0007669"/>
    <property type="project" value="TreeGrafter"/>
</dbReference>
<evidence type="ECO:0000256" key="6">
    <source>
        <dbReference type="ARBA" id="ARBA00022448"/>
    </source>
</evidence>
<accession>T1IGG0</accession>
<evidence type="ECO:0000256" key="5">
    <source>
        <dbReference type="ARBA" id="ARBA00017036"/>
    </source>
</evidence>